<protein>
    <recommendedName>
        <fullName evidence="5">Transposase</fullName>
    </recommendedName>
</protein>
<gene>
    <name evidence="2" type="ORF">BST19_20095</name>
    <name evidence="1" type="ORF">H7I91_05080</name>
</gene>
<evidence type="ECO:0000313" key="1">
    <source>
        <dbReference type="EMBL" id="MCV6988685.1"/>
    </source>
</evidence>
<accession>A0AAW5S171</accession>
<dbReference type="Proteomes" id="UP000192293">
    <property type="component" value="Unassembled WGS sequence"/>
</dbReference>
<reference evidence="1" key="3">
    <citation type="journal article" date="2022" name="BMC Genomics">
        <title>Comparative genome analysis of mycobacteria focusing on tRNA and non-coding RNA.</title>
        <authorList>
            <person name="Behra P.R.K."/>
            <person name="Pettersson B.M.F."/>
            <person name="Ramesh M."/>
            <person name="Das S."/>
            <person name="Dasgupta S."/>
            <person name="Kirsebom L.A."/>
        </authorList>
    </citation>
    <scope>NUCLEOTIDE SEQUENCE</scope>
    <source>
        <strain evidence="1">DSM 45439</strain>
    </source>
</reference>
<dbReference type="Proteomes" id="UP001207588">
    <property type="component" value="Unassembled WGS sequence"/>
</dbReference>
<dbReference type="EMBL" id="JACKTG010000013">
    <property type="protein sequence ID" value="MCV6988685.1"/>
    <property type="molecule type" value="Genomic_DNA"/>
</dbReference>
<dbReference type="AlphaFoldDB" id="A0AAW5S171"/>
<dbReference type="RefSeq" id="WP_083071484.1">
    <property type="nucleotide sequence ID" value="NZ_JACKTG010000013.1"/>
</dbReference>
<proteinExistence type="predicted"/>
<evidence type="ECO:0000313" key="2">
    <source>
        <dbReference type="EMBL" id="ORA45523.1"/>
    </source>
</evidence>
<evidence type="ECO:0000313" key="3">
    <source>
        <dbReference type="Proteomes" id="UP000192293"/>
    </source>
</evidence>
<dbReference type="EMBL" id="MVHL01000037">
    <property type="protein sequence ID" value="ORA45523.1"/>
    <property type="molecule type" value="Genomic_DNA"/>
</dbReference>
<reference evidence="2 3" key="1">
    <citation type="submission" date="2017-02" db="EMBL/GenBank/DDBJ databases">
        <title>The new phylogeny of genus Mycobacterium.</title>
        <authorList>
            <person name="Tortoli E."/>
            <person name="Trovato A."/>
            <person name="Cirillo D.M."/>
        </authorList>
    </citation>
    <scope>NUCLEOTIDE SEQUENCE [LARGE SCALE GENOMIC DNA]</scope>
    <source>
        <strain evidence="2 3">DSM 45439</strain>
    </source>
</reference>
<organism evidence="1 4">
    <name type="scientific">Mycobacterium bouchedurhonense</name>
    <dbReference type="NCBI Taxonomy" id="701041"/>
    <lineage>
        <taxon>Bacteria</taxon>
        <taxon>Bacillati</taxon>
        <taxon>Actinomycetota</taxon>
        <taxon>Actinomycetes</taxon>
        <taxon>Mycobacteriales</taxon>
        <taxon>Mycobacteriaceae</taxon>
        <taxon>Mycobacterium</taxon>
        <taxon>Mycobacterium avium complex (MAC)</taxon>
    </lineage>
</organism>
<evidence type="ECO:0008006" key="5">
    <source>
        <dbReference type="Google" id="ProtNLM"/>
    </source>
</evidence>
<keyword evidence="3" id="KW-1185">Reference proteome</keyword>
<sequence length="97" mass="10815">MPGIQQVVGVVSGHGWQLDYDGFSPGRMHIWRHGDTSVHIDYTAGDVQWAHVECWHGVVMTSTDGVADAADRLELVKNWLTTKGLPWHDCGHPRTAR</sequence>
<comment type="caution">
    <text evidence="1">The sequence shown here is derived from an EMBL/GenBank/DDBJ whole genome shotgun (WGS) entry which is preliminary data.</text>
</comment>
<name>A0AAW5S171_MYCBC</name>
<evidence type="ECO:0000313" key="4">
    <source>
        <dbReference type="Proteomes" id="UP001207588"/>
    </source>
</evidence>
<reference evidence="1" key="2">
    <citation type="submission" date="2020-07" db="EMBL/GenBank/DDBJ databases">
        <authorList>
            <person name="Pettersson B.M.F."/>
            <person name="Behra P.R.K."/>
            <person name="Ramesh M."/>
            <person name="Das S."/>
            <person name="Dasgupta S."/>
            <person name="Kirsebom L.A."/>
        </authorList>
    </citation>
    <scope>NUCLEOTIDE SEQUENCE</scope>
    <source>
        <strain evidence="1">DSM 45439</strain>
    </source>
</reference>